<dbReference type="Proteomes" id="UP000315377">
    <property type="component" value="Chromosome"/>
</dbReference>
<feature type="transmembrane region" description="Helical" evidence="1">
    <location>
        <begin position="20"/>
        <end position="39"/>
    </location>
</feature>
<dbReference type="Pfam" id="PF00395">
    <property type="entry name" value="SLH"/>
    <property type="match status" value="2"/>
</dbReference>
<dbReference type="InterPro" id="IPR050491">
    <property type="entry name" value="AmpC-like"/>
</dbReference>
<gene>
    <name evidence="3" type="ORF">FLT43_16080</name>
</gene>
<organism evidence="3 4">
    <name type="scientific">Paenibacillus thiaminolyticus</name>
    <name type="common">Bacillus thiaminolyticus</name>
    <dbReference type="NCBI Taxonomy" id="49283"/>
    <lineage>
        <taxon>Bacteria</taxon>
        <taxon>Bacillati</taxon>
        <taxon>Bacillota</taxon>
        <taxon>Bacilli</taxon>
        <taxon>Bacillales</taxon>
        <taxon>Paenibacillaceae</taxon>
        <taxon>Paenibacillus</taxon>
    </lineage>
</organism>
<dbReference type="InterPro" id="IPR001119">
    <property type="entry name" value="SLH_dom"/>
</dbReference>
<dbReference type="EMBL" id="CP041405">
    <property type="protein sequence ID" value="QDM44825.1"/>
    <property type="molecule type" value="Genomic_DNA"/>
</dbReference>
<keyword evidence="1" id="KW-0812">Transmembrane</keyword>
<proteinExistence type="predicted"/>
<dbReference type="PANTHER" id="PTHR46825">
    <property type="entry name" value="D-ALANYL-D-ALANINE-CARBOXYPEPTIDASE/ENDOPEPTIDASE AMPH"/>
    <property type="match status" value="1"/>
</dbReference>
<name>A0AAP9J2C5_PANTH</name>
<keyword evidence="1" id="KW-0472">Membrane</keyword>
<sequence>MSREKGTGMGSMMKIGIRAVKGVIVMTIAGMVFSGLGYGPTTFAAADKARQAGPADARELEQFADAFFEKREPKDAGGAVVVVVKDGKVLLKKGYGYADMERKVPVDPDKTVFRIASVSKTFTAAAVMQLAEQGKIDLHADINRYMGDIRIDNPFKEPVTMHHLLTHTSGFQVTLETMDDFPEDLSRTVSIQSYIKERMPPVVRKPGEAYMYDNFAYILQGYIIEQVSGMPFHQYMKEHIFKPLGMASSDFLLTKEVLERLATGYERGGKPISVYGVTPTEGPDGAMNTTGSDMAQFMIAQLNGGANNHGRILRSETVEAMQIYREPIHPAFPDATYGFESEPKGSNGQHVISKGGDLLGFASCMWLLPDQKTGIFISANAEGMLRSDWYAAFMNQYYPKKEQARTFLRTPMEQLRRLEGVYLDLRVKILQTTVTATGDGELLVEDVLGRHSAKQIDTLLFEDEAGKLLAFKENSDHTVDYLKYLNPVSYAQKITKQAFRDVAQDSPYASHIHYLQAIDRAAGFKDGTFRPEKPVTRAELIALMMRALGYPLSEQRPAYADAANHWAHAEIQTALELGLAEGVPEDRFGPEETISRQEAAEMIVRGMAPILENARPDLSGVKLAEGTDDTYADSVKTMAALELYGPEVKLLADGAVDFASRQAMTRQEAALVMSKLTDLMLKAM</sequence>
<dbReference type="Pfam" id="PF00144">
    <property type="entry name" value="Beta-lactamase"/>
    <property type="match status" value="1"/>
</dbReference>
<dbReference type="GO" id="GO:0016787">
    <property type="term" value="F:hydrolase activity"/>
    <property type="evidence" value="ECO:0007669"/>
    <property type="project" value="UniProtKB-KW"/>
</dbReference>
<dbReference type="InterPro" id="IPR012338">
    <property type="entry name" value="Beta-lactam/transpept-like"/>
</dbReference>
<keyword evidence="1" id="KW-1133">Transmembrane helix</keyword>
<evidence type="ECO:0000313" key="3">
    <source>
        <dbReference type="EMBL" id="QDM44825.1"/>
    </source>
</evidence>
<dbReference type="PANTHER" id="PTHR46825:SF9">
    <property type="entry name" value="BETA-LACTAMASE-RELATED DOMAIN-CONTAINING PROTEIN"/>
    <property type="match status" value="1"/>
</dbReference>
<protein>
    <submittedName>
        <fullName evidence="3">Serine hydrolase</fullName>
    </submittedName>
</protein>
<feature type="domain" description="SLH" evidence="2">
    <location>
        <begin position="495"/>
        <end position="558"/>
    </location>
</feature>
<evidence type="ECO:0000259" key="2">
    <source>
        <dbReference type="PROSITE" id="PS51272"/>
    </source>
</evidence>
<accession>A0AAP9J2C5</accession>
<dbReference type="PROSITE" id="PS51272">
    <property type="entry name" value="SLH"/>
    <property type="match status" value="2"/>
</dbReference>
<dbReference type="InterPro" id="IPR001466">
    <property type="entry name" value="Beta-lactam-related"/>
</dbReference>
<evidence type="ECO:0000256" key="1">
    <source>
        <dbReference type="SAM" id="Phobius"/>
    </source>
</evidence>
<dbReference type="SUPFAM" id="SSF56601">
    <property type="entry name" value="beta-lactamase/transpeptidase-like"/>
    <property type="match status" value="1"/>
</dbReference>
<keyword evidence="3" id="KW-0378">Hydrolase</keyword>
<dbReference type="AlphaFoldDB" id="A0AAP9J2C5"/>
<feature type="domain" description="SLH" evidence="2">
    <location>
        <begin position="559"/>
        <end position="617"/>
    </location>
</feature>
<dbReference type="Gene3D" id="3.40.710.10">
    <property type="entry name" value="DD-peptidase/beta-lactamase superfamily"/>
    <property type="match status" value="1"/>
</dbReference>
<evidence type="ECO:0000313" key="4">
    <source>
        <dbReference type="Proteomes" id="UP000315377"/>
    </source>
</evidence>
<reference evidence="3 4" key="1">
    <citation type="submission" date="2019-07" db="EMBL/GenBank/DDBJ databases">
        <title>Paenibacillus thiaminolyticus NRRL B-4156.</title>
        <authorList>
            <person name="Hehnly C."/>
            <person name="Zhang L."/>
        </authorList>
    </citation>
    <scope>NUCLEOTIDE SEQUENCE [LARGE SCALE GENOMIC DNA]</scope>
    <source>
        <strain evidence="3 4">NRRL B-4156</strain>
    </source>
</reference>